<dbReference type="InterPro" id="IPR044588">
    <property type="entry name" value="EREX-like"/>
</dbReference>
<dbReference type="PROSITE" id="PS50195">
    <property type="entry name" value="PX"/>
    <property type="match status" value="1"/>
</dbReference>
<evidence type="ECO:0000256" key="1">
    <source>
        <dbReference type="SAM" id="MobiDB-lite"/>
    </source>
</evidence>
<dbReference type="SUPFAM" id="SSF64268">
    <property type="entry name" value="PX domain"/>
    <property type="match status" value="1"/>
</dbReference>
<dbReference type="RefSeq" id="XP_005647534.1">
    <property type="nucleotide sequence ID" value="XM_005647477.1"/>
</dbReference>
<comment type="caution">
    <text evidence="3">The sequence shown here is derived from an EMBL/GenBank/DDBJ whole genome shotgun (WGS) entry which is preliminary data.</text>
</comment>
<protein>
    <submittedName>
        <fullName evidence="3">Phox-like protein</fullName>
    </submittedName>
</protein>
<dbReference type="eggNOG" id="ENOG502QVII">
    <property type="taxonomic scope" value="Eukaryota"/>
</dbReference>
<dbReference type="GO" id="GO:0015031">
    <property type="term" value="P:protein transport"/>
    <property type="evidence" value="ECO:0007669"/>
    <property type="project" value="InterPro"/>
</dbReference>
<dbReference type="GO" id="GO:0005768">
    <property type="term" value="C:endosome"/>
    <property type="evidence" value="ECO:0007669"/>
    <property type="project" value="UniProtKB-ARBA"/>
</dbReference>
<dbReference type="PANTHER" id="PTHR46856:SF1">
    <property type="entry name" value="PX DOMAIN-CONTAINING PROTEIN EREL1-RELATED"/>
    <property type="match status" value="1"/>
</dbReference>
<dbReference type="InterPro" id="IPR036871">
    <property type="entry name" value="PX_dom_sf"/>
</dbReference>
<gene>
    <name evidence="3" type="ORF">COCSUDRAFT_66124</name>
</gene>
<dbReference type="InterPro" id="IPR001683">
    <property type="entry name" value="PX_dom"/>
</dbReference>
<keyword evidence="4" id="KW-1185">Reference proteome</keyword>
<dbReference type="CDD" id="cd06093">
    <property type="entry name" value="PX_domain"/>
    <property type="match status" value="1"/>
</dbReference>
<dbReference type="PANTHER" id="PTHR46856">
    <property type="entry name" value="PX DOMAIN-CONTAINING PROTEIN EREL1-RELATED"/>
    <property type="match status" value="1"/>
</dbReference>
<organism evidence="3 4">
    <name type="scientific">Coccomyxa subellipsoidea (strain C-169)</name>
    <name type="common">Green microalga</name>
    <dbReference type="NCBI Taxonomy" id="574566"/>
    <lineage>
        <taxon>Eukaryota</taxon>
        <taxon>Viridiplantae</taxon>
        <taxon>Chlorophyta</taxon>
        <taxon>core chlorophytes</taxon>
        <taxon>Trebouxiophyceae</taxon>
        <taxon>Trebouxiophyceae incertae sedis</taxon>
        <taxon>Coccomyxaceae</taxon>
        <taxon>Coccomyxa</taxon>
        <taxon>Coccomyxa subellipsoidea</taxon>
    </lineage>
</organism>
<feature type="region of interest" description="Disordered" evidence="1">
    <location>
        <begin position="136"/>
        <end position="162"/>
    </location>
</feature>
<feature type="compositionally biased region" description="Low complexity" evidence="1">
    <location>
        <begin position="136"/>
        <end position="151"/>
    </location>
</feature>
<dbReference type="AlphaFoldDB" id="I0YX71"/>
<evidence type="ECO:0000313" key="3">
    <source>
        <dbReference type="EMBL" id="EIE22990.1"/>
    </source>
</evidence>
<dbReference type="KEGG" id="csl:COCSUDRAFT_66124"/>
<dbReference type="OrthoDB" id="76516at2759"/>
<name>I0YX71_COCSC</name>
<sequence length="221" mass="25132">MANKWRYTVSVPSWSLTQLRDDDPVVFYSVEVKFLPPEGNSQASRKHTILRRFSHFQKLYLRMKELHGAAVLSSMKLPPKLVLTKVSKHPDLIDRRRADLEQWLWRVVANAELARSPLVMSFLDLSEAARVIPHAAPAAASPEKPAAASHSSTEEEPPASALQQQAHIIAQQNHALASTHQQQMRLGFRIEQRTLLKKYIRQLRRHLDEIESDLRATAAAQ</sequence>
<feature type="domain" description="PX" evidence="2">
    <location>
        <begin position="1"/>
        <end position="130"/>
    </location>
</feature>
<dbReference type="EMBL" id="AGSI01000008">
    <property type="protein sequence ID" value="EIE22990.1"/>
    <property type="molecule type" value="Genomic_DNA"/>
</dbReference>
<dbReference type="Gene3D" id="3.30.1520.10">
    <property type="entry name" value="Phox-like domain"/>
    <property type="match status" value="1"/>
</dbReference>
<reference evidence="3 4" key="1">
    <citation type="journal article" date="2012" name="Genome Biol.">
        <title>The genome of the polar eukaryotic microalga coccomyxa subellipsoidea reveals traits of cold adaptation.</title>
        <authorList>
            <person name="Blanc G."/>
            <person name="Agarkova I."/>
            <person name="Grimwood J."/>
            <person name="Kuo A."/>
            <person name="Brueggeman A."/>
            <person name="Dunigan D."/>
            <person name="Gurnon J."/>
            <person name="Ladunga I."/>
            <person name="Lindquist E."/>
            <person name="Lucas S."/>
            <person name="Pangilinan J."/>
            <person name="Proschold T."/>
            <person name="Salamov A."/>
            <person name="Schmutz J."/>
            <person name="Weeks D."/>
            <person name="Yamada T."/>
            <person name="Claverie J.M."/>
            <person name="Grigoriev I."/>
            <person name="Van Etten J."/>
            <person name="Lomsadze A."/>
            <person name="Borodovsky M."/>
        </authorList>
    </citation>
    <scope>NUCLEOTIDE SEQUENCE [LARGE SCALE GENOMIC DNA]</scope>
    <source>
        <strain evidence="3 4">C-169</strain>
    </source>
</reference>
<evidence type="ECO:0000259" key="2">
    <source>
        <dbReference type="PROSITE" id="PS50195"/>
    </source>
</evidence>
<dbReference type="STRING" id="574566.I0YX71"/>
<dbReference type="Proteomes" id="UP000007264">
    <property type="component" value="Unassembled WGS sequence"/>
</dbReference>
<dbReference type="GO" id="GO:0035091">
    <property type="term" value="F:phosphatidylinositol binding"/>
    <property type="evidence" value="ECO:0007669"/>
    <property type="project" value="InterPro"/>
</dbReference>
<accession>I0YX71</accession>
<dbReference type="SMART" id="SM00312">
    <property type="entry name" value="PX"/>
    <property type="match status" value="1"/>
</dbReference>
<dbReference type="Pfam" id="PF00787">
    <property type="entry name" value="PX"/>
    <property type="match status" value="1"/>
</dbReference>
<evidence type="ECO:0000313" key="4">
    <source>
        <dbReference type="Proteomes" id="UP000007264"/>
    </source>
</evidence>
<proteinExistence type="predicted"/>
<dbReference type="GeneID" id="17040978"/>